<reference evidence="1" key="2">
    <citation type="journal article" date="2023" name="IMA Fungus">
        <title>Comparative genomic study of the Penicillium genus elucidates a diverse pangenome and 15 lateral gene transfer events.</title>
        <authorList>
            <person name="Petersen C."/>
            <person name="Sorensen T."/>
            <person name="Nielsen M.R."/>
            <person name="Sondergaard T.E."/>
            <person name="Sorensen J.L."/>
            <person name="Fitzpatrick D.A."/>
            <person name="Frisvad J.C."/>
            <person name="Nielsen K.L."/>
        </authorList>
    </citation>
    <scope>NUCLEOTIDE SEQUENCE</scope>
    <source>
        <strain evidence="1">IBT 21472</strain>
    </source>
</reference>
<keyword evidence="2" id="KW-1185">Reference proteome</keyword>
<dbReference type="SUPFAM" id="SSF56801">
    <property type="entry name" value="Acetyl-CoA synthetase-like"/>
    <property type="match status" value="1"/>
</dbReference>
<protein>
    <submittedName>
        <fullName evidence="1">Uncharacterized protein</fullName>
    </submittedName>
</protein>
<proteinExistence type="predicted"/>
<comment type="caution">
    <text evidence="1">The sequence shown here is derived from an EMBL/GenBank/DDBJ whole genome shotgun (WGS) entry which is preliminary data.</text>
</comment>
<dbReference type="AlphaFoldDB" id="A0A9W9UCT7"/>
<sequence>MDCNPPSLLPIVPCLRCTLENLSAKKILIDSLYPEDRHLSLIKHRSLSARIAVTLQRLGIEPKGRSSYRSGSSATYSAVLMGTIMSGCTFVMGQPGYGPRRIVDRNLNGDKWVYVPSRSIGYYQNPDTTSEYTNHGVGF</sequence>
<name>A0A9W9UCT7_9EURO</name>
<dbReference type="EMBL" id="JAPZBO010000001">
    <property type="protein sequence ID" value="KAJ5331847.1"/>
    <property type="molecule type" value="Genomic_DNA"/>
</dbReference>
<dbReference type="Gene3D" id="3.40.50.980">
    <property type="match status" value="1"/>
</dbReference>
<organism evidence="1 2">
    <name type="scientific">Penicillium atrosanguineum</name>
    <dbReference type="NCBI Taxonomy" id="1132637"/>
    <lineage>
        <taxon>Eukaryota</taxon>
        <taxon>Fungi</taxon>
        <taxon>Dikarya</taxon>
        <taxon>Ascomycota</taxon>
        <taxon>Pezizomycotina</taxon>
        <taxon>Eurotiomycetes</taxon>
        <taxon>Eurotiomycetidae</taxon>
        <taxon>Eurotiales</taxon>
        <taxon>Aspergillaceae</taxon>
        <taxon>Penicillium</taxon>
    </lineage>
</organism>
<gene>
    <name evidence="1" type="ORF">N7476_001630</name>
</gene>
<reference evidence="1" key="1">
    <citation type="submission" date="2022-12" db="EMBL/GenBank/DDBJ databases">
        <authorList>
            <person name="Petersen C."/>
        </authorList>
    </citation>
    <scope>NUCLEOTIDE SEQUENCE</scope>
    <source>
        <strain evidence="1">IBT 21472</strain>
    </source>
</reference>
<evidence type="ECO:0000313" key="1">
    <source>
        <dbReference type="EMBL" id="KAJ5331847.1"/>
    </source>
</evidence>
<dbReference type="Proteomes" id="UP001147746">
    <property type="component" value="Unassembled WGS sequence"/>
</dbReference>
<evidence type="ECO:0000313" key="2">
    <source>
        <dbReference type="Proteomes" id="UP001147746"/>
    </source>
</evidence>
<accession>A0A9W9UCT7</accession>